<feature type="region of interest" description="Disordered" evidence="1">
    <location>
        <begin position="338"/>
        <end position="364"/>
    </location>
</feature>
<evidence type="ECO:0000256" key="1">
    <source>
        <dbReference type="SAM" id="MobiDB-lite"/>
    </source>
</evidence>
<comment type="caution">
    <text evidence="3">The sequence shown here is derived from an EMBL/GenBank/DDBJ whole genome shotgun (WGS) entry which is preliminary data.</text>
</comment>
<accession>A0A9D1D8V3</accession>
<sequence>MKKKLLVGLLSLGMISLLSGFDSAQTADSVLDSMQQASAEADNMSMEMAMNLDLGVDVGDGTTTSTIAVAMDGGFKVDYILSPLSMMMDGSFSMSAMGQNQDMSMTMYMVTNEDGQVDSYVYTEDSTTGESGWTHSSADMGMDLDALMEMQSSITAADYAEWGLTFELAPEAADVNGTECYLLTTSIDSTTLSTMIDKVAELSGEAISDEDMATIDQGLAFLDGLVMNIEYYVDTATYLPIQMHMDFDGTDLSAINSLIAASMGDAAEGTTVAVNLNNLSIDATMSYGDVAEITVPQEAIDNAVEADETESLATYEDVISGTTDETAAAETTAETAAETETAATEAAATETAASETTATEVVVE</sequence>
<organism evidence="3 4">
    <name type="scientific">Candidatus Choladousia intestinavium</name>
    <dbReference type="NCBI Taxonomy" id="2840727"/>
    <lineage>
        <taxon>Bacteria</taxon>
        <taxon>Bacillati</taxon>
        <taxon>Bacillota</taxon>
        <taxon>Clostridia</taxon>
        <taxon>Lachnospirales</taxon>
        <taxon>Lachnospiraceae</taxon>
        <taxon>Lachnospiraceae incertae sedis</taxon>
        <taxon>Candidatus Choladousia</taxon>
    </lineage>
</organism>
<evidence type="ECO:0000313" key="3">
    <source>
        <dbReference type="EMBL" id="HIR13364.1"/>
    </source>
</evidence>
<evidence type="ECO:0008006" key="5">
    <source>
        <dbReference type="Google" id="ProtNLM"/>
    </source>
</evidence>
<proteinExistence type="predicted"/>
<dbReference type="EMBL" id="DVGK01000061">
    <property type="protein sequence ID" value="HIR13364.1"/>
    <property type="molecule type" value="Genomic_DNA"/>
</dbReference>
<dbReference type="Pfam" id="PF20316">
    <property type="entry name" value="DUF6612"/>
    <property type="match status" value="1"/>
</dbReference>
<feature type="chain" id="PRO_5038822134" description="DUF4412 domain-containing protein" evidence="2">
    <location>
        <begin position="25"/>
        <end position="364"/>
    </location>
</feature>
<reference evidence="3" key="2">
    <citation type="journal article" date="2021" name="PeerJ">
        <title>Extensive microbial diversity within the chicken gut microbiome revealed by metagenomics and culture.</title>
        <authorList>
            <person name="Gilroy R."/>
            <person name="Ravi A."/>
            <person name="Getino M."/>
            <person name="Pursley I."/>
            <person name="Horton D.L."/>
            <person name="Alikhan N.F."/>
            <person name="Baker D."/>
            <person name="Gharbi K."/>
            <person name="Hall N."/>
            <person name="Watson M."/>
            <person name="Adriaenssens E.M."/>
            <person name="Foster-Nyarko E."/>
            <person name="Jarju S."/>
            <person name="Secka A."/>
            <person name="Antonio M."/>
            <person name="Oren A."/>
            <person name="Chaudhuri R.R."/>
            <person name="La Ragione R."/>
            <person name="Hildebrand F."/>
            <person name="Pallen M.J."/>
        </authorList>
    </citation>
    <scope>NUCLEOTIDE SEQUENCE</scope>
    <source>
        <strain evidence="3">ChiSjej4B22-8148</strain>
    </source>
</reference>
<evidence type="ECO:0000256" key="2">
    <source>
        <dbReference type="SAM" id="SignalP"/>
    </source>
</evidence>
<dbReference type="Proteomes" id="UP000886757">
    <property type="component" value="Unassembled WGS sequence"/>
</dbReference>
<gene>
    <name evidence="3" type="ORF">IAB31_05505</name>
</gene>
<reference evidence="3" key="1">
    <citation type="submission" date="2020-10" db="EMBL/GenBank/DDBJ databases">
        <authorList>
            <person name="Gilroy R."/>
        </authorList>
    </citation>
    <scope>NUCLEOTIDE SEQUENCE</scope>
    <source>
        <strain evidence="3">ChiSjej4B22-8148</strain>
    </source>
</reference>
<evidence type="ECO:0000313" key="4">
    <source>
        <dbReference type="Proteomes" id="UP000886757"/>
    </source>
</evidence>
<dbReference type="InterPro" id="IPR046720">
    <property type="entry name" value="DUF6612"/>
</dbReference>
<protein>
    <recommendedName>
        <fullName evidence="5">DUF4412 domain-containing protein</fullName>
    </recommendedName>
</protein>
<keyword evidence="2" id="KW-0732">Signal</keyword>
<feature type="signal peptide" evidence="2">
    <location>
        <begin position="1"/>
        <end position="24"/>
    </location>
</feature>
<dbReference type="AlphaFoldDB" id="A0A9D1D8V3"/>
<name>A0A9D1D8V3_9FIRM</name>